<dbReference type="Gene3D" id="2.60.120.10">
    <property type="entry name" value="Jelly Rolls"/>
    <property type="match status" value="1"/>
</dbReference>
<dbReference type="CDD" id="cd02225">
    <property type="entry name" value="cupin_PA3510-like"/>
    <property type="match status" value="1"/>
</dbReference>
<dbReference type="Pfam" id="PF07883">
    <property type="entry name" value="Cupin_2"/>
    <property type="match status" value="1"/>
</dbReference>
<dbReference type="Proteomes" id="UP000617634">
    <property type="component" value="Unassembled WGS sequence"/>
</dbReference>
<evidence type="ECO:0000259" key="1">
    <source>
        <dbReference type="Pfam" id="PF07883"/>
    </source>
</evidence>
<evidence type="ECO:0000313" key="2">
    <source>
        <dbReference type="EMBL" id="MBH0114065.1"/>
    </source>
</evidence>
<gene>
    <name evidence="2" type="ORF">I5E68_14055</name>
</gene>
<proteinExistence type="predicted"/>
<name>A0A931HDH2_9SPHN</name>
<evidence type="ECO:0000313" key="3">
    <source>
        <dbReference type="Proteomes" id="UP000617634"/>
    </source>
</evidence>
<feature type="domain" description="Cupin type-2" evidence="1">
    <location>
        <begin position="78"/>
        <end position="147"/>
    </location>
</feature>
<organism evidence="2 3">
    <name type="scientific">Novosphingobium aureum</name>
    <dbReference type="NCBI Taxonomy" id="2792964"/>
    <lineage>
        <taxon>Bacteria</taxon>
        <taxon>Pseudomonadati</taxon>
        <taxon>Pseudomonadota</taxon>
        <taxon>Alphaproteobacteria</taxon>
        <taxon>Sphingomonadales</taxon>
        <taxon>Sphingomonadaceae</taxon>
        <taxon>Novosphingobium</taxon>
    </lineage>
</organism>
<sequence>MSNVARHPRPPEIADWSLEQIMERYVGKFETRTADWNAFSDASIEGYRRGQYRFVGAGASGKHDDASIVPAGNFTLSIMEVPAGQGNAPHTHEVEEVFFILKGRCVVFVEDEEGNRLSEELGPWEMISCPAGVIHGYQNDTDEPCFLQVMLGRGKPEVAGFASQELFDRREAHLSDKS</sequence>
<dbReference type="InterPro" id="IPR013096">
    <property type="entry name" value="Cupin_2"/>
</dbReference>
<protein>
    <submittedName>
        <fullName evidence="2">Cupin domain-containing protein</fullName>
    </submittedName>
</protein>
<dbReference type="InterPro" id="IPR011051">
    <property type="entry name" value="RmlC_Cupin_sf"/>
</dbReference>
<dbReference type="InterPro" id="IPR014710">
    <property type="entry name" value="RmlC-like_jellyroll"/>
</dbReference>
<dbReference type="EMBL" id="JADZGI010000002">
    <property type="protein sequence ID" value="MBH0114065.1"/>
    <property type="molecule type" value="Genomic_DNA"/>
</dbReference>
<dbReference type="InterPro" id="IPR052538">
    <property type="entry name" value="Flavonoid_dioxygenase-like"/>
</dbReference>
<dbReference type="RefSeq" id="WP_197165101.1">
    <property type="nucleotide sequence ID" value="NZ_JADZGI010000002.1"/>
</dbReference>
<dbReference type="SUPFAM" id="SSF51182">
    <property type="entry name" value="RmlC-like cupins"/>
    <property type="match status" value="1"/>
</dbReference>
<keyword evidence="3" id="KW-1185">Reference proteome</keyword>
<dbReference type="PANTHER" id="PTHR43346:SF1">
    <property type="entry name" value="QUERCETIN 2,3-DIOXYGENASE-RELATED"/>
    <property type="match status" value="1"/>
</dbReference>
<reference evidence="2" key="1">
    <citation type="submission" date="2020-11" db="EMBL/GenBank/DDBJ databases">
        <title>Novosphingobium aureum sp. nov., a marine bacterium isolated from sediment of a salt flat.</title>
        <authorList>
            <person name="Yoo Y."/>
            <person name="Kim J.-J."/>
        </authorList>
    </citation>
    <scope>NUCLEOTIDE SEQUENCE</scope>
    <source>
        <strain evidence="2">YJ-S2-02</strain>
    </source>
</reference>
<dbReference type="AlphaFoldDB" id="A0A931HDH2"/>
<dbReference type="PANTHER" id="PTHR43346">
    <property type="entry name" value="LIGAND BINDING DOMAIN PROTEIN, PUTATIVE (AFU_ORTHOLOGUE AFUA_6G14370)-RELATED"/>
    <property type="match status" value="1"/>
</dbReference>
<accession>A0A931HDH2</accession>
<comment type="caution">
    <text evidence="2">The sequence shown here is derived from an EMBL/GenBank/DDBJ whole genome shotgun (WGS) entry which is preliminary data.</text>
</comment>